<accession>A0A6A1V1I9</accession>
<reference evidence="1 2" key="1">
    <citation type="journal article" date="2019" name="Plant Biotechnol. J.">
        <title>The red bayberry genome and genetic basis of sex determination.</title>
        <authorList>
            <person name="Jia H.M."/>
            <person name="Jia H.J."/>
            <person name="Cai Q.L."/>
            <person name="Wang Y."/>
            <person name="Zhao H.B."/>
            <person name="Yang W.F."/>
            <person name="Wang G.Y."/>
            <person name="Li Y.H."/>
            <person name="Zhan D.L."/>
            <person name="Shen Y.T."/>
            <person name="Niu Q.F."/>
            <person name="Chang L."/>
            <person name="Qiu J."/>
            <person name="Zhao L."/>
            <person name="Xie H.B."/>
            <person name="Fu W.Y."/>
            <person name="Jin J."/>
            <person name="Li X.W."/>
            <person name="Jiao Y."/>
            <person name="Zhou C.C."/>
            <person name="Tu T."/>
            <person name="Chai C.Y."/>
            <person name="Gao J.L."/>
            <person name="Fan L.J."/>
            <person name="van de Weg E."/>
            <person name="Wang J.Y."/>
            <person name="Gao Z.S."/>
        </authorList>
    </citation>
    <scope>NUCLEOTIDE SEQUENCE [LARGE SCALE GENOMIC DNA]</scope>
    <source>
        <tissue evidence="1">Leaves</tissue>
    </source>
</reference>
<sequence>MGWLWKRKSGLRDTIFNREAIDAVRWKGKLCIVNVRSGAAKEGAMYDVEKDAWEEMPEGTLAGWRGQWQQLTQRGISGRRS</sequence>
<dbReference type="Proteomes" id="UP000516437">
    <property type="component" value="Chromosome 7"/>
</dbReference>
<keyword evidence="2" id="KW-1185">Reference proteome</keyword>
<proteinExistence type="predicted"/>
<dbReference type="OrthoDB" id="1899182at2759"/>
<comment type="caution">
    <text evidence="1">The sequence shown here is derived from an EMBL/GenBank/DDBJ whole genome shotgun (WGS) entry which is preliminary data.</text>
</comment>
<evidence type="ECO:0000313" key="2">
    <source>
        <dbReference type="Proteomes" id="UP000516437"/>
    </source>
</evidence>
<dbReference type="EMBL" id="RXIC02000025">
    <property type="protein sequence ID" value="KAB1206549.1"/>
    <property type="molecule type" value="Genomic_DNA"/>
</dbReference>
<protein>
    <submittedName>
        <fullName evidence="1">F-box/kelch-repeat protein SKIP25</fullName>
    </submittedName>
</protein>
<gene>
    <name evidence="1" type="ORF">CJ030_MR7G016005</name>
</gene>
<dbReference type="PANTHER" id="PTHR47590">
    <property type="entry name" value="F-BOX/KELCH-REPEAT PROTEIN SKIP25"/>
    <property type="match status" value="1"/>
</dbReference>
<dbReference type="PANTHER" id="PTHR47590:SF1">
    <property type="entry name" value="F-BOX_KELCH-REPEAT PROTEIN SKIP25"/>
    <property type="match status" value="1"/>
</dbReference>
<dbReference type="AlphaFoldDB" id="A0A6A1V1I9"/>
<evidence type="ECO:0000313" key="1">
    <source>
        <dbReference type="EMBL" id="KAB1206549.1"/>
    </source>
</evidence>
<name>A0A6A1V1I9_9ROSI</name>
<organism evidence="1 2">
    <name type="scientific">Morella rubra</name>
    <name type="common">Chinese bayberry</name>
    <dbReference type="NCBI Taxonomy" id="262757"/>
    <lineage>
        <taxon>Eukaryota</taxon>
        <taxon>Viridiplantae</taxon>
        <taxon>Streptophyta</taxon>
        <taxon>Embryophyta</taxon>
        <taxon>Tracheophyta</taxon>
        <taxon>Spermatophyta</taxon>
        <taxon>Magnoliopsida</taxon>
        <taxon>eudicotyledons</taxon>
        <taxon>Gunneridae</taxon>
        <taxon>Pentapetalae</taxon>
        <taxon>rosids</taxon>
        <taxon>fabids</taxon>
        <taxon>Fagales</taxon>
        <taxon>Myricaceae</taxon>
        <taxon>Morella</taxon>
    </lineage>
</organism>